<evidence type="ECO:0000256" key="2">
    <source>
        <dbReference type="ARBA" id="ARBA00022490"/>
    </source>
</evidence>
<reference evidence="10 11" key="1">
    <citation type="journal article" date="2017" name="Int. J. Syst. Evol. Microbiol.">
        <title>Bacillus mangrovi sp. nov., isolated from a sediment sample from a mangrove forest.</title>
        <authorList>
            <person name="Gupta V."/>
            <person name="Singh P.K."/>
            <person name="Korpole S."/>
            <person name="Tanuku N.R.S."/>
            <person name="Pinnaka A.K."/>
        </authorList>
    </citation>
    <scope>NUCLEOTIDE SEQUENCE [LARGE SCALE GENOMIC DNA]</scope>
    <source>
        <strain evidence="10 11">KCTC 33872</strain>
    </source>
</reference>
<evidence type="ECO:0000256" key="8">
    <source>
        <dbReference type="HAMAP-Rule" id="MF_00295"/>
    </source>
</evidence>
<dbReference type="RefSeq" id="WP_155110625.1">
    <property type="nucleotide sequence ID" value="NZ_WMIB01000001.1"/>
</dbReference>
<keyword evidence="11" id="KW-1185">Reference proteome</keyword>
<protein>
    <recommendedName>
        <fullName evidence="8">Homoserine O-acetyltransferase</fullName>
        <shortName evidence="8">HAT</shortName>
        <ecNumber evidence="8">2.3.1.31</ecNumber>
    </recommendedName>
    <alternativeName>
        <fullName evidence="8">Homoserine transacetylase</fullName>
        <shortName evidence="8">HTA</shortName>
    </alternativeName>
</protein>
<dbReference type="SUPFAM" id="SSF52317">
    <property type="entry name" value="Class I glutamine amidotransferase-like"/>
    <property type="match status" value="1"/>
</dbReference>
<accession>A0A7X2S1J8</accession>
<dbReference type="HAMAP" id="MF_00295">
    <property type="entry name" value="MetA_acyltransf"/>
    <property type="match status" value="1"/>
</dbReference>
<dbReference type="InterPro" id="IPR005697">
    <property type="entry name" value="HST_MetA"/>
</dbReference>
<proteinExistence type="inferred from homology"/>
<dbReference type="Pfam" id="PF04204">
    <property type="entry name" value="HTS"/>
    <property type="match status" value="1"/>
</dbReference>
<dbReference type="FunFam" id="3.40.50.880:FF:000004">
    <property type="entry name" value="Homoserine O-succinyltransferase"/>
    <property type="match status" value="1"/>
</dbReference>
<feature type="site" description="Important for substrate specificity" evidence="8">
    <location>
        <position position="192"/>
    </location>
</feature>
<comment type="similarity">
    <text evidence="8">Belongs to the MetA family.</text>
</comment>
<dbReference type="InterPro" id="IPR029062">
    <property type="entry name" value="Class_I_gatase-like"/>
</dbReference>
<feature type="active site" evidence="8">
    <location>
        <position position="237"/>
    </location>
</feature>
<dbReference type="EC" id="2.3.1.31" evidence="8"/>
<organism evidence="10 11">
    <name type="scientific">Metabacillus mangrovi</name>
    <dbReference type="NCBI Taxonomy" id="1491830"/>
    <lineage>
        <taxon>Bacteria</taxon>
        <taxon>Bacillati</taxon>
        <taxon>Bacillota</taxon>
        <taxon>Bacilli</taxon>
        <taxon>Bacillales</taxon>
        <taxon>Bacillaceae</taxon>
        <taxon>Metabacillus</taxon>
    </lineage>
</organism>
<sequence>MPINIPSSLPAKAILEEENIFIMDENRAASQDIRPLTILILNLMPQKEKTETQLLRLLGNTPLQVNITFLHMKSHTSKNTEPKHLEQFYTTFEHIKHRSFDGMIITGAPVEQLQFEEVSYWDELKKILDWSSTRVTSTLHICWGAQAALYHHYGVDKIPLAEKCFGIFAHTVSLPTEKLVRGFDDEFYVPHSRHTDISKEQAAAHPELAILSESEEAGVCLLMSRDGKRIFLTGHPEYDAYTLDEEYRRDLEKGLRIGEPLNYYKGGLQENGPLFRWKSHASLLFSNWLNYYVYQETPYQWEK</sequence>
<dbReference type="GO" id="GO:0019281">
    <property type="term" value="P:L-methionine biosynthetic process from homoserine via O-succinyl-L-homoserine and cystathionine"/>
    <property type="evidence" value="ECO:0007669"/>
    <property type="project" value="InterPro"/>
</dbReference>
<comment type="function">
    <text evidence="8">Transfers an acetyl group from acetyl-CoA to L-homoserine, forming acetyl-L-homoserine.</text>
</comment>
<comment type="caution">
    <text evidence="8">Lacks conserved residue(s) required for the propagation of feature annotation.</text>
</comment>
<dbReference type="CDD" id="cd03131">
    <property type="entry name" value="GATase1_HTS"/>
    <property type="match status" value="1"/>
</dbReference>
<evidence type="ECO:0000256" key="5">
    <source>
        <dbReference type="ARBA" id="ARBA00023167"/>
    </source>
</evidence>
<dbReference type="GO" id="GO:0004414">
    <property type="term" value="F:homoserine O-acetyltransferase activity"/>
    <property type="evidence" value="ECO:0007669"/>
    <property type="project" value="UniProtKB-EC"/>
</dbReference>
<feature type="binding site" evidence="8">
    <location>
        <position position="249"/>
    </location>
    <ligand>
        <name>substrate</name>
    </ligand>
</feature>
<keyword evidence="2 8" id="KW-0963">Cytoplasm</keyword>
<evidence type="ECO:0000256" key="4">
    <source>
        <dbReference type="ARBA" id="ARBA00022679"/>
    </source>
</evidence>
<comment type="pathway">
    <text evidence="8">Amino-acid biosynthesis; L-methionine biosynthesis via de novo pathway; O-acetyl-L-homoserine from L-homoserine: step 1/1.</text>
</comment>
<evidence type="ECO:0000256" key="3">
    <source>
        <dbReference type="ARBA" id="ARBA00022605"/>
    </source>
</evidence>
<dbReference type="PANTHER" id="PTHR20919:SF0">
    <property type="entry name" value="HOMOSERINE O-SUCCINYLTRANSFERASE"/>
    <property type="match status" value="1"/>
</dbReference>
<dbReference type="OrthoDB" id="9772423at2"/>
<dbReference type="EMBL" id="WMIB01000001">
    <property type="protein sequence ID" value="MTH52089.1"/>
    <property type="molecule type" value="Genomic_DNA"/>
</dbReference>
<dbReference type="PANTHER" id="PTHR20919">
    <property type="entry name" value="HOMOSERINE O-SUCCINYLTRANSFERASE"/>
    <property type="match status" value="1"/>
</dbReference>
<dbReference type="GO" id="GO:0005737">
    <property type="term" value="C:cytoplasm"/>
    <property type="evidence" value="ECO:0007669"/>
    <property type="project" value="UniProtKB-SubCell"/>
</dbReference>
<evidence type="ECO:0000256" key="1">
    <source>
        <dbReference type="ARBA" id="ARBA00004496"/>
    </source>
</evidence>
<dbReference type="InterPro" id="IPR033752">
    <property type="entry name" value="MetA_family"/>
</dbReference>
<dbReference type="UniPathway" id="UPA00051">
    <property type="reaction ID" value="UER00074"/>
</dbReference>
<comment type="caution">
    <text evidence="10">The sequence shown here is derived from an EMBL/GenBank/DDBJ whole genome shotgun (WGS) entry which is preliminary data.</text>
</comment>
<dbReference type="PIRSF" id="PIRSF000450">
    <property type="entry name" value="H_ser_succinyltr"/>
    <property type="match status" value="1"/>
</dbReference>
<gene>
    <name evidence="10" type="primary">metA</name>
    <name evidence="8" type="synonym">metAA</name>
    <name evidence="10" type="ORF">GKZ89_01630</name>
</gene>
<feature type="active site" description="Proton acceptor" evidence="8">
    <location>
        <position position="235"/>
    </location>
</feature>
<evidence type="ECO:0000256" key="7">
    <source>
        <dbReference type="ARBA" id="ARBA00049043"/>
    </source>
</evidence>
<evidence type="ECO:0000256" key="6">
    <source>
        <dbReference type="ARBA" id="ARBA00023315"/>
    </source>
</evidence>
<dbReference type="Proteomes" id="UP000434639">
    <property type="component" value="Unassembled WGS sequence"/>
</dbReference>
<keyword evidence="4 8" id="KW-0808">Transferase</keyword>
<feature type="binding site" evidence="8">
    <location>
        <position position="192"/>
    </location>
    <ligand>
        <name>substrate</name>
    </ligand>
</feature>
<dbReference type="NCBIfam" id="TIGR01001">
    <property type="entry name" value="metA"/>
    <property type="match status" value="1"/>
</dbReference>
<keyword evidence="6 8" id="KW-0012">Acyltransferase</keyword>
<evidence type="ECO:0000313" key="11">
    <source>
        <dbReference type="Proteomes" id="UP000434639"/>
    </source>
</evidence>
<evidence type="ECO:0000256" key="9">
    <source>
        <dbReference type="PIRSR" id="PIRSR000450-1"/>
    </source>
</evidence>
<keyword evidence="3 8" id="KW-0028">Amino-acid biosynthesis</keyword>
<comment type="catalytic activity">
    <reaction evidence="7 8">
        <text>L-homoserine + acetyl-CoA = O-acetyl-L-homoserine + CoA</text>
        <dbReference type="Rhea" id="RHEA:13701"/>
        <dbReference type="ChEBI" id="CHEBI:57287"/>
        <dbReference type="ChEBI" id="CHEBI:57288"/>
        <dbReference type="ChEBI" id="CHEBI:57476"/>
        <dbReference type="ChEBI" id="CHEBI:57716"/>
        <dbReference type="EC" id="2.3.1.31"/>
    </reaction>
</comment>
<feature type="binding site" evidence="8">
    <location>
        <position position="163"/>
    </location>
    <ligand>
        <name>substrate</name>
    </ligand>
</feature>
<dbReference type="Gene3D" id="3.40.50.880">
    <property type="match status" value="1"/>
</dbReference>
<comment type="subcellular location">
    <subcellularLocation>
        <location evidence="1 8">Cytoplasm</location>
    </subcellularLocation>
</comment>
<name>A0A7X2S1J8_9BACI</name>
<dbReference type="AlphaFoldDB" id="A0A7X2S1J8"/>
<dbReference type="GO" id="GO:0008899">
    <property type="term" value="F:homoserine O-succinyltransferase activity"/>
    <property type="evidence" value="ECO:0007669"/>
    <property type="project" value="UniProtKB-UniRule"/>
</dbReference>
<feature type="site" description="Important for acyl-CoA specificity" evidence="8">
    <location>
        <position position="111"/>
    </location>
</feature>
<evidence type="ECO:0000313" key="10">
    <source>
        <dbReference type="EMBL" id="MTH52089.1"/>
    </source>
</evidence>
<feature type="active site" description="Acyl-thioester intermediate" evidence="8 9">
    <location>
        <position position="142"/>
    </location>
</feature>
<keyword evidence="5 8" id="KW-0486">Methionine biosynthesis</keyword>